<evidence type="ECO:0000313" key="3">
    <source>
        <dbReference type="EMBL" id="KRW99299.1"/>
    </source>
</evidence>
<dbReference type="InParanoid" id="A0A0V0QAP8"/>
<feature type="compositionally biased region" description="Low complexity" evidence="2">
    <location>
        <begin position="210"/>
        <end position="222"/>
    </location>
</feature>
<keyword evidence="1" id="KW-0175">Coiled coil</keyword>
<sequence>MKQINSQKKQKYFQNQSIPCENGSIVPHKNIKVIENKGFGTQSQRFNIQKDNSYKRQILEQMINYYENVKPTDFNQMKNQIQDIMEYQNEIIQEQYQQKQTDIQNFDENQINEKSLVENINDDKQDQNQIQNQHNNNKMQQVKNQIQQVFKYNSGNVLQENFRNSSFNSKYNSQNFQLNQQKRQQEKTQQKFRYVSDKFKSHLVQESRNQNKNQQNQQVQSQFSKANLSQNERKNKIQQFQRLHKGFRSLTSNQAEKTRENQSQIQNSFFQSDNYQEDKQSGHNSQIFLNSNYSVKNQQQRKIDQKFGKRNNSFYLQQNKCKNDQFQSYQGQNYQERKIDGVNQKQKDQQEQLLQQEDEQYDENSLYCQFDQNKQKTEVVINNGRKLIQKKNYQKNRPKSQCNYQRNGQQTIDYGKNYNKNGFIYQIDEFEQNRNQNKSQQDINEKNEFNLQNFENDKNQIRDINLFNNNDLNKDQFYLGQKIKKQEKSSYSQNRSQIVSLHQRTGSGLCSSGSLGISQMNNNISCMFNEKENRKSQVNLRNFEAEIKEGIQIQKNSYKDPTSLLKEKIPKLIEEVQSKEEKEQQQKKQEKEKEIEKMRKEIMKERKNYVNRKNQFQFQQYEKQQQQEWSSFIKDNRDRFGNAIFRLGQVQSRPGVGQYDQSQFTIEKKQEVIKNTQKQRVLLREFIQRNNELGNLVRQEQE</sequence>
<feature type="region of interest" description="Disordered" evidence="2">
    <location>
        <begin position="207"/>
        <end position="230"/>
    </location>
</feature>
<dbReference type="EMBL" id="LDAU01000214">
    <property type="protein sequence ID" value="KRW99299.1"/>
    <property type="molecule type" value="Genomic_DNA"/>
</dbReference>
<reference evidence="3 4" key="1">
    <citation type="journal article" date="2015" name="Sci. Rep.">
        <title>Genome of the facultative scuticociliatosis pathogen Pseudocohnilembus persalinus provides insight into its virulence through horizontal gene transfer.</title>
        <authorList>
            <person name="Xiong J."/>
            <person name="Wang G."/>
            <person name="Cheng J."/>
            <person name="Tian M."/>
            <person name="Pan X."/>
            <person name="Warren A."/>
            <person name="Jiang C."/>
            <person name="Yuan D."/>
            <person name="Miao W."/>
        </authorList>
    </citation>
    <scope>NUCLEOTIDE SEQUENCE [LARGE SCALE GENOMIC DNA]</scope>
    <source>
        <strain evidence="3">36N120E</strain>
    </source>
</reference>
<dbReference type="Proteomes" id="UP000054937">
    <property type="component" value="Unassembled WGS sequence"/>
</dbReference>
<proteinExistence type="predicted"/>
<evidence type="ECO:0000256" key="2">
    <source>
        <dbReference type="SAM" id="MobiDB-lite"/>
    </source>
</evidence>
<feature type="coiled-coil region" evidence="1">
    <location>
        <begin position="569"/>
        <end position="615"/>
    </location>
</feature>
<protein>
    <submittedName>
        <fullName evidence="3">Uncharacterized protein</fullName>
    </submittedName>
</protein>
<dbReference type="OrthoDB" id="285324at2759"/>
<keyword evidence="4" id="KW-1185">Reference proteome</keyword>
<gene>
    <name evidence="3" type="ORF">PPERSA_02411</name>
</gene>
<evidence type="ECO:0000313" key="4">
    <source>
        <dbReference type="Proteomes" id="UP000054937"/>
    </source>
</evidence>
<organism evidence="3 4">
    <name type="scientific">Pseudocohnilembus persalinus</name>
    <name type="common">Ciliate</name>
    <dbReference type="NCBI Taxonomy" id="266149"/>
    <lineage>
        <taxon>Eukaryota</taxon>
        <taxon>Sar</taxon>
        <taxon>Alveolata</taxon>
        <taxon>Ciliophora</taxon>
        <taxon>Intramacronucleata</taxon>
        <taxon>Oligohymenophorea</taxon>
        <taxon>Scuticociliatia</taxon>
        <taxon>Philasterida</taxon>
        <taxon>Pseudocohnilembidae</taxon>
        <taxon>Pseudocohnilembus</taxon>
    </lineage>
</organism>
<name>A0A0V0QAP8_PSEPJ</name>
<accession>A0A0V0QAP8</accession>
<evidence type="ECO:0000256" key="1">
    <source>
        <dbReference type="SAM" id="Coils"/>
    </source>
</evidence>
<dbReference type="AlphaFoldDB" id="A0A0V0QAP8"/>
<comment type="caution">
    <text evidence="3">The sequence shown here is derived from an EMBL/GenBank/DDBJ whole genome shotgun (WGS) entry which is preliminary data.</text>
</comment>